<protein>
    <submittedName>
        <fullName evidence="6">LysR family transcriptional regulator</fullName>
    </submittedName>
</protein>
<evidence type="ECO:0000256" key="2">
    <source>
        <dbReference type="ARBA" id="ARBA00023015"/>
    </source>
</evidence>
<dbReference type="PANTHER" id="PTHR30537">
    <property type="entry name" value="HTH-TYPE TRANSCRIPTIONAL REGULATOR"/>
    <property type="match status" value="1"/>
</dbReference>
<proteinExistence type="inferred from homology"/>
<accession>A0ABS8G7L9</accession>
<feature type="domain" description="HTH lysR-type" evidence="5">
    <location>
        <begin position="1"/>
        <end position="59"/>
    </location>
</feature>
<gene>
    <name evidence="6" type="ORF">LJ739_09750</name>
</gene>
<keyword evidence="3" id="KW-0238">DNA-binding</keyword>
<evidence type="ECO:0000259" key="5">
    <source>
        <dbReference type="PROSITE" id="PS50931"/>
    </source>
</evidence>
<evidence type="ECO:0000256" key="1">
    <source>
        <dbReference type="ARBA" id="ARBA00009437"/>
    </source>
</evidence>
<reference evidence="6 7" key="1">
    <citation type="submission" date="2021-10" db="EMBL/GenBank/DDBJ databases">
        <title>Draft genome of Aestuariibacter halophilus JC2043.</title>
        <authorList>
            <person name="Emsley S.A."/>
            <person name="Pfannmuller K.M."/>
            <person name="Ushijima B."/>
            <person name="Saw J.H."/>
            <person name="Videau P."/>
        </authorList>
    </citation>
    <scope>NUCLEOTIDE SEQUENCE [LARGE SCALE GENOMIC DNA]</scope>
    <source>
        <strain evidence="6 7">JC2043</strain>
    </source>
</reference>
<evidence type="ECO:0000313" key="6">
    <source>
        <dbReference type="EMBL" id="MCC2616523.1"/>
    </source>
</evidence>
<evidence type="ECO:0000256" key="4">
    <source>
        <dbReference type="ARBA" id="ARBA00023163"/>
    </source>
</evidence>
<dbReference type="SUPFAM" id="SSF46785">
    <property type="entry name" value="Winged helix' DNA-binding domain"/>
    <property type="match status" value="1"/>
</dbReference>
<dbReference type="RefSeq" id="WP_229159941.1">
    <property type="nucleotide sequence ID" value="NZ_JAJEWP010000002.1"/>
</dbReference>
<dbReference type="PANTHER" id="PTHR30537:SF3">
    <property type="entry name" value="TRANSCRIPTIONAL REGULATORY PROTEIN"/>
    <property type="match status" value="1"/>
</dbReference>
<dbReference type="Pfam" id="PF00126">
    <property type="entry name" value="HTH_1"/>
    <property type="match status" value="1"/>
</dbReference>
<dbReference type="Gene3D" id="1.10.10.10">
    <property type="entry name" value="Winged helix-like DNA-binding domain superfamily/Winged helix DNA-binding domain"/>
    <property type="match status" value="1"/>
</dbReference>
<comment type="similarity">
    <text evidence="1">Belongs to the LysR transcriptional regulatory family.</text>
</comment>
<dbReference type="InterPro" id="IPR036388">
    <property type="entry name" value="WH-like_DNA-bd_sf"/>
</dbReference>
<name>A0ABS8G7L9_9ALTE</name>
<dbReference type="Proteomes" id="UP001520878">
    <property type="component" value="Unassembled WGS sequence"/>
</dbReference>
<dbReference type="SUPFAM" id="SSF53850">
    <property type="entry name" value="Periplasmic binding protein-like II"/>
    <property type="match status" value="1"/>
</dbReference>
<organism evidence="6 7">
    <name type="scientific">Fluctibacter halophilus</name>
    <dbReference type="NCBI Taxonomy" id="226011"/>
    <lineage>
        <taxon>Bacteria</taxon>
        <taxon>Pseudomonadati</taxon>
        <taxon>Pseudomonadota</taxon>
        <taxon>Gammaproteobacteria</taxon>
        <taxon>Alteromonadales</taxon>
        <taxon>Alteromonadaceae</taxon>
        <taxon>Fluctibacter</taxon>
    </lineage>
</organism>
<dbReference type="PROSITE" id="PS50931">
    <property type="entry name" value="HTH_LYSR"/>
    <property type="match status" value="1"/>
</dbReference>
<evidence type="ECO:0000313" key="7">
    <source>
        <dbReference type="Proteomes" id="UP001520878"/>
    </source>
</evidence>
<evidence type="ECO:0000256" key="3">
    <source>
        <dbReference type="ARBA" id="ARBA00023125"/>
    </source>
</evidence>
<keyword evidence="2" id="KW-0805">Transcription regulation</keyword>
<keyword evidence="7" id="KW-1185">Reference proteome</keyword>
<keyword evidence="4" id="KW-0804">Transcription</keyword>
<dbReference type="InterPro" id="IPR005119">
    <property type="entry name" value="LysR_subst-bd"/>
</dbReference>
<dbReference type="InterPro" id="IPR058163">
    <property type="entry name" value="LysR-type_TF_proteobact-type"/>
</dbReference>
<dbReference type="InterPro" id="IPR036390">
    <property type="entry name" value="WH_DNA-bd_sf"/>
</dbReference>
<dbReference type="InterPro" id="IPR000847">
    <property type="entry name" value="LysR_HTH_N"/>
</dbReference>
<dbReference type="Gene3D" id="3.40.190.290">
    <property type="match status" value="1"/>
</dbReference>
<dbReference type="EMBL" id="JAJEWP010000002">
    <property type="protein sequence ID" value="MCC2616523.1"/>
    <property type="molecule type" value="Genomic_DNA"/>
</dbReference>
<sequence length="289" mass="32110">MENWDDYRLILALHRGKSLRHAAAQLAVNHTTVSRRLVALDNKFGAPVAEATPKGFQLTPLGEALLGVALEMEALVKHNQRIERAMQLDLSGAIRVSVPPALLQYALLDELCAFQQLHPGIALNISSNYQAVDLDDCEADVVVRVSNTPSEHLVGHRLFPITVNYYANPRYLAETPPDKRRWIVDPNTGDPAQWIQHSPFPDVPVGLTIDDLVLRHQAAANGFGLIRGAHYIATQFAELTVVGDQPNAPLMDIWVLTHPDYRDVARIKTLMAYLTDCLRSKKSQFGESD</sequence>
<dbReference type="Pfam" id="PF03466">
    <property type="entry name" value="LysR_substrate"/>
    <property type="match status" value="1"/>
</dbReference>
<comment type="caution">
    <text evidence="6">The sequence shown here is derived from an EMBL/GenBank/DDBJ whole genome shotgun (WGS) entry which is preliminary data.</text>
</comment>